<evidence type="ECO:0000313" key="2">
    <source>
        <dbReference type="EMBL" id="MBL4918108.1"/>
    </source>
</evidence>
<evidence type="ECO:0008006" key="4">
    <source>
        <dbReference type="Google" id="ProtNLM"/>
    </source>
</evidence>
<keyword evidence="1" id="KW-0732">Signal</keyword>
<dbReference type="RefSeq" id="WP_202689103.1">
    <property type="nucleotide sequence ID" value="NZ_JAESVN010000005.1"/>
</dbReference>
<dbReference type="AlphaFoldDB" id="A0A8K0Y1G2"/>
<protein>
    <recommendedName>
        <fullName evidence="4">DUF3108 domain-containing protein</fullName>
    </recommendedName>
</protein>
<reference evidence="2" key="1">
    <citation type="submission" date="2021-01" db="EMBL/GenBank/DDBJ databases">
        <title>Tabrizicola alba sp. nov. a motile alkaliphilic bacterium isolated from a soda lake.</title>
        <authorList>
            <person name="Szuroczki S."/>
            <person name="Abbaszade G."/>
            <person name="Schumann P."/>
            <person name="Toth E."/>
        </authorList>
    </citation>
    <scope>NUCLEOTIDE SEQUENCE</scope>
    <source>
        <strain evidence="2">DMG-N-6</strain>
    </source>
</reference>
<proteinExistence type="predicted"/>
<dbReference type="Proteomes" id="UP000648908">
    <property type="component" value="Unassembled WGS sequence"/>
</dbReference>
<evidence type="ECO:0000256" key="1">
    <source>
        <dbReference type="SAM" id="SignalP"/>
    </source>
</evidence>
<evidence type="ECO:0000313" key="3">
    <source>
        <dbReference type="Proteomes" id="UP000648908"/>
    </source>
</evidence>
<dbReference type="EMBL" id="JAESVN010000005">
    <property type="protein sequence ID" value="MBL4918108.1"/>
    <property type="molecule type" value="Genomic_DNA"/>
</dbReference>
<organism evidence="2 3">
    <name type="scientific">Szabonella alba</name>
    <dbReference type="NCBI Taxonomy" id="2804194"/>
    <lineage>
        <taxon>Bacteria</taxon>
        <taxon>Pseudomonadati</taxon>
        <taxon>Pseudomonadota</taxon>
        <taxon>Alphaproteobacteria</taxon>
        <taxon>Rhodobacterales</taxon>
        <taxon>Paracoccaceae</taxon>
        <taxon>Szabonella</taxon>
    </lineage>
</organism>
<feature type="chain" id="PRO_5035464750" description="DUF3108 domain-containing protein" evidence="1">
    <location>
        <begin position="18"/>
        <end position="220"/>
    </location>
</feature>
<accession>A0A8K0Y1G2</accession>
<comment type="caution">
    <text evidence="2">The sequence shown here is derived from an EMBL/GenBank/DDBJ whole genome shotgun (WGS) entry which is preliminary data.</text>
</comment>
<gene>
    <name evidence="2" type="ORF">JL811_12845</name>
</gene>
<sequence length="220" mass="23465">MRLALVLLACLPLPALGEDWIVRLGERQIGSVTFETGAKGALQIASTLDATPLGLADGSFTARSFAALTPDGRAVTQYLSESRSAREARNISVLTDAGRVLETQIEPPGEATALSDPAVVQGVVLNPVEAFARLVTSTDCPDALRYYDGRRVVAIALAERVEQADGLRCAMDYRVTDGPGHLSPLRFRQVAMELDYSGAGPFTLRRITMTAAGFSVSLAR</sequence>
<name>A0A8K0Y1G2_9RHOB</name>
<feature type="signal peptide" evidence="1">
    <location>
        <begin position="1"/>
        <end position="17"/>
    </location>
</feature>
<keyword evidence="3" id="KW-1185">Reference proteome</keyword>